<evidence type="ECO:0000256" key="4">
    <source>
        <dbReference type="PIRSR" id="PIRSR001365-1"/>
    </source>
</evidence>
<reference evidence="5 6" key="1">
    <citation type="submission" date="2019-02" db="EMBL/GenBank/DDBJ databases">
        <title>Deep-cultivation of Planctomycetes and their phenomic and genomic characterization uncovers novel biology.</title>
        <authorList>
            <person name="Wiegand S."/>
            <person name="Jogler M."/>
            <person name="Boedeker C."/>
            <person name="Pinto D."/>
            <person name="Vollmers J."/>
            <person name="Rivas-Marin E."/>
            <person name="Kohn T."/>
            <person name="Peeters S.H."/>
            <person name="Heuer A."/>
            <person name="Rast P."/>
            <person name="Oberbeckmann S."/>
            <person name="Bunk B."/>
            <person name="Jeske O."/>
            <person name="Meyerdierks A."/>
            <person name="Storesund J.E."/>
            <person name="Kallscheuer N."/>
            <person name="Luecker S."/>
            <person name="Lage O.M."/>
            <person name="Pohl T."/>
            <person name="Merkel B.J."/>
            <person name="Hornburger P."/>
            <person name="Mueller R.-W."/>
            <person name="Bruemmer F."/>
            <person name="Labrenz M."/>
            <person name="Spormann A.M."/>
            <person name="Op den Camp H."/>
            <person name="Overmann J."/>
            <person name="Amann R."/>
            <person name="Jetten M.S.M."/>
            <person name="Mascher T."/>
            <person name="Medema M.H."/>
            <person name="Devos D.P."/>
            <person name="Kaster A.-K."/>
            <person name="Ovreas L."/>
            <person name="Rohde M."/>
            <person name="Galperin M.Y."/>
            <person name="Jogler C."/>
        </authorList>
    </citation>
    <scope>NUCLEOTIDE SEQUENCE [LARGE SCALE GENOMIC DNA]</scope>
    <source>
        <strain evidence="5 6">HG15A2</strain>
    </source>
</reference>
<dbReference type="PANTHER" id="PTHR12128:SF66">
    <property type="entry name" value="4-HYDROXY-2-OXOGLUTARATE ALDOLASE, MITOCHONDRIAL"/>
    <property type="match status" value="1"/>
</dbReference>
<dbReference type="CDD" id="cd00408">
    <property type="entry name" value="DHDPS-like"/>
    <property type="match status" value="1"/>
</dbReference>
<sequence>MKDVRTANELFGLWAAIPTPWDRQGRLDEGMLQRNVERLASVPCDGIYSTDSDGEFYAFELEDFCHFVQLFSRSMSPTDCAIQVGVTWTNTQGIIDRMNVCLDHGISTVHICYPYWMPLNESDVKHFWHDLAAAVPDARWVHYNTPRGHVPMEGKHYRWLAAEFPEQFIGTKLGTQNFLHLSDIIGSTPQIAHVLTDYTVVPGMMLGGRGAYSFWVNTLPDWQRRLIDLCFEKQWDEAMSMQLKLNGWEFECIEPLVREGYLHGIVGKARGAVTNFLEDSGHTRAPYQPVPAEKAQRLTEQFQQGWHEEIAEASMHDSVHS</sequence>
<comment type="similarity">
    <text evidence="1 3">Belongs to the DapA family.</text>
</comment>
<dbReference type="AlphaFoldDB" id="A0A517MVC7"/>
<dbReference type="OrthoDB" id="9778880at2"/>
<feature type="active site" description="Proton donor/acceptor" evidence="4">
    <location>
        <position position="143"/>
    </location>
</feature>
<dbReference type="EC" id="4.1.2.45" evidence="5"/>
<proteinExistence type="inferred from homology"/>
<dbReference type="InterPro" id="IPR002220">
    <property type="entry name" value="DapA-like"/>
</dbReference>
<gene>
    <name evidence="5" type="primary">nahE</name>
    <name evidence="5" type="ORF">HG15A2_21130</name>
</gene>
<dbReference type="EMBL" id="CP036263">
    <property type="protein sequence ID" value="QDS98828.1"/>
    <property type="molecule type" value="Genomic_DNA"/>
</dbReference>
<protein>
    <submittedName>
        <fullName evidence="5">Trans-O-hydroxybenzylidenepyruvate hydratase-aldolase</fullName>
        <ecNumber evidence="5">4.1.2.45</ecNumber>
    </submittedName>
</protein>
<keyword evidence="5" id="KW-0670">Pyruvate</keyword>
<evidence type="ECO:0000313" key="5">
    <source>
        <dbReference type="EMBL" id="QDS98828.1"/>
    </source>
</evidence>
<dbReference type="Gene3D" id="3.20.20.70">
    <property type="entry name" value="Aldolase class I"/>
    <property type="match status" value="1"/>
</dbReference>
<keyword evidence="2 3" id="KW-0456">Lyase</keyword>
<name>A0A517MVC7_9BACT</name>
<evidence type="ECO:0000256" key="3">
    <source>
        <dbReference type="PIRNR" id="PIRNR001365"/>
    </source>
</evidence>
<organism evidence="5 6">
    <name type="scientific">Adhaeretor mobilis</name>
    <dbReference type="NCBI Taxonomy" id="1930276"/>
    <lineage>
        <taxon>Bacteria</taxon>
        <taxon>Pseudomonadati</taxon>
        <taxon>Planctomycetota</taxon>
        <taxon>Planctomycetia</taxon>
        <taxon>Pirellulales</taxon>
        <taxon>Lacipirellulaceae</taxon>
        <taxon>Adhaeretor</taxon>
    </lineage>
</organism>
<dbReference type="SUPFAM" id="SSF51569">
    <property type="entry name" value="Aldolase"/>
    <property type="match status" value="1"/>
</dbReference>
<dbReference type="PANTHER" id="PTHR12128">
    <property type="entry name" value="DIHYDRODIPICOLINATE SYNTHASE"/>
    <property type="match status" value="1"/>
</dbReference>
<keyword evidence="6" id="KW-1185">Reference proteome</keyword>
<dbReference type="KEGG" id="amob:HG15A2_21130"/>
<dbReference type="InterPro" id="IPR013785">
    <property type="entry name" value="Aldolase_TIM"/>
</dbReference>
<evidence type="ECO:0000256" key="1">
    <source>
        <dbReference type="ARBA" id="ARBA00007592"/>
    </source>
</evidence>
<feature type="active site" description="Schiff-base intermediate with substrate" evidence="4">
    <location>
        <position position="172"/>
    </location>
</feature>
<dbReference type="GO" id="GO:0008840">
    <property type="term" value="F:4-hydroxy-tetrahydrodipicolinate synthase activity"/>
    <property type="evidence" value="ECO:0007669"/>
    <property type="project" value="TreeGrafter"/>
</dbReference>
<accession>A0A517MVC7</accession>
<dbReference type="GO" id="GO:0018813">
    <property type="term" value="F:trans-o-hydroxybenzylidenepyruvate hydratase-aldolase activity"/>
    <property type="evidence" value="ECO:0007669"/>
    <property type="project" value="UniProtKB-EC"/>
</dbReference>
<dbReference type="SMART" id="SM01130">
    <property type="entry name" value="DHDPS"/>
    <property type="match status" value="1"/>
</dbReference>
<evidence type="ECO:0000256" key="2">
    <source>
        <dbReference type="ARBA" id="ARBA00023239"/>
    </source>
</evidence>
<dbReference type="PIRSF" id="PIRSF001365">
    <property type="entry name" value="DHDPS"/>
    <property type="match status" value="1"/>
</dbReference>
<dbReference type="Proteomes" id="UP000319852">
    <property type="component" value="Chromosome"/>
</dbReference>
<dbReference type="RefSeq" id="WP_145060088.1">
    <property type="nucleotide sequence ID" value="NZ_CP036263.1"/>
</dbReference>
<dbReference type="Pfam" id="PF00701">
    <property type="entry name" value="DHDPS"/>
    <property type="match status" value="1"/>
</dbReference>
<evidence type="ECO:0000313" key="6">
    <source>
        <dbReference type="Proteomes" id="UP000319852"/>
    </source>
</evidence>